<organism evidence="1 2">
    <name type="scientific">Phocaeicola coprocola DSM 17136</name>
    <dbReference type="NCBI Taxonomy" id="470145"/>
    <lineage>
        <taxon>Bacteria</taxon>
        <taxon>Pseudomonadati</taxon>
        <taxon>Bacteroidota</taxon>
        <taxon>Bacteroidia</taxon>
        <taxon>Bacteroidales</taxon>
        <taxon>Bacteroidaceae</taxon>
        <taxon>Phocaeicola</taxon>
    </lineage>
</organism>
<protein>
    <submittedName>
        <fullName evidence="1">Uncharacterized protein</fullName>
    </submittedName>
</protein>
<sequence length="39" mass="4805">MIVFSFVHCKSKEIAAYMYEAFITFFGNFMRVPYFLYEY</sequence>
<comment type="caution">
    <text evidence="1">The sequence shown here is derived from an EMBL/GenBank/DDBJ whole genome shotgun (WGS) entry which is preliminary data.</text>
</comment>
<reference evidence="1 2" key="2">
    <citation type="submission" date="2008-04" db="EMBL/GenBank/DDBJ databases">
        <authorList>
            <person name="Fulton L."/>
            <person name="Clifton S."/>
            <person name="Fulton B."/>
            <person name="Xu J."/>
            <person name="Minx P."/>
            <person name="Pepin K.H."/>
            <person name="Johnson M."/>
            <person name="Thiruvilangam P."/>
            <person name="Bhonagiri V."/>
            <person name="Nash W.E."/>
            <person name="Mardis E.R."/>
            <person name="Wilson R.K."/>
        </authorList>
    </citation>
    <scope>NUCLEOTIDE SEQUENCE [LARGE SCALE GENOMIC DNA]</scope>
    <source>
        <strain evidence="1 2">DSM 17136</strain>
    </source>
</reference>
<evidence type="ECO:0000313" key="1">
    <source>
        <dbReference type="EMBL" id="EDU99132.1"/>
    </source>
</evidence>
<gene>
    <name evidence="1" type="ORF">BACCOP_03880</name>
</gene>
<dbReference type="AlphaFoldDB" id="B3JPC0"/>
<reference evidence="1 2" key="1">
    <citation type="submission" date="2008-04" db="EMBL/GenBank/DDBJ databases">
        <title>Draft genome sequence of Bacteroides coprocola (DSM 17136).</title>
        <authorList>
            <person name="Sudarsanam P."/>
            <person name="Ley R."/>
            <person name="Guruge J."/>
            <person name="Turnbaugh P.J."/>
            <person name="Mahowald M."/>
            <person name="Liep D."/>
            <person name="Gordon J."/>
        </authorList>
    </citation>
    <scope>NUCLEOTIDE SEQUENCE [LARGE SCALE GENOMIC DNA]</scope>
    <source>
        <strain evidence="1 2">DSM 17136</strain>
    </source>
</reference>
<dbReference type="Proteomes" id="UP000003146">
    <property type="component" value="Unassembled WGS sequence"/>
</dbReference>
<dbReference type="HOGENOM" id="CLU_3304570_0_0_10"/>
<accession>B3JPC0</accession>
<evidence type="ECO:0000313" key="2">
    <source>
        <dbReference type="Proteomes" id="UP000003146"/>
    </source>
</evidence>
<name>B3JPC0_9BACT</name>
<dbReference type="EMBL" id="ABIY02000122">
    <property type="protein sequence ID" value="EDU99132.1"/>
    <property type="molecule type" value="Genomic_DNA"/>
</dbReference>
<proteinExistence type="predicted"/>